<dbReference type="EMBL" id="MN740856">
    <property type="protein sequence ID" value="QHU15382.1"/>
    <property type="molecule type" value="Genomic_DNA"/>
</dbReference>
<dbReference type="AlphaFoldDB" id="A0A6C0KBJ7"/>
<evidence type="ECO:0000313" key="1">
    <source>
        <dbReference type="EMBL" id="QHU15382.1"/>
    </source>
</evidence>
<accession>A0A6C0KBJ7</accession>
<reference evidence="1" key="1">
    <citation type="journal article" date="2020" name="Nature">
        <title>Giant virus diversity and host interactions through global metagenomics.</title>
        <authorList>
            <person name="Schulz F."/>
            <person name="Roux S."/>
            <person name="Paez-Espino D."/>
            <person name="Jungbluth S."/>
            <person name="Walsh D.A."/>
            <person name="Denef V.J."/>
            <person name="McMahon K.D."/>
            <person name="Konstantinidis K.T."/>
            <person name="Eloe-Fadrosh E.A."/>
            <person name="Kyrpides N.C."/>
            <person name="Woyke T."/>
        </authorList>
    </citation>
    <scope>NUCLEOTIDE SEQUENCE</scope>
    <source>
        <strain evidence="1">GVMAG-S-1103017-68</strain>
    </source>
</reference>
<sequence length="183" mass="20125">MKDWFSNAPKQGYYHTKIFTSHTKTYLAICKNAVREANVIESNGSQRVLDISIQTMGGRTYTVIMYSSGHRNLVNRGRITFKTDRVRKLHDFEKVAGKVADKTYELKTRGKDVICTNYDMFEPESLKAGGYVAGGVAAVMTGDPGIAERALTGLAIGNLLSKLSAPMHVTIFFRSVAGPVALD</sequence>
<protein>
    <submittedName>
        <fullName evidence="1">Uncharacterized protein</fullName>
    </submittedName>
</protein>
<organism evidence="1">
    <name type="scientific">viral metagenome</name>
    <dbReference type="NCBI Taxonomy" id="1070528"/>
    <lineage>
        <taxon>unclassified sequences</taxon>
        <taxon>metagenomes</taxon>
        <taxon>organismal metagenomes</taxon>
    </lineage>
</organism>
<proteinExistence type="predicted"/>
<name>A0A6C0KBJ7_9ZZZZ</name>